<gene>
    <name evidence="4 6" type="primary">truA</name>
    <name evidence="6" type="ORF">OZ415_01800</name>
</gene>
<accession>A0A0U4Y1X3</accession>
<comment type="catalytic activity">
    <reaction evidence="4 5">
        <text>uridine(38/39/40) in tRNA = pseudouridine(38/39/40) in tRNA</text>
        <dbReference type="Rhea" id="RHEA:22376"/>
        <dbReference type="Rhea" id="RHEA-COMP:10085"/>
        <dbReference type="Rhea" id="RHEA-COMP:10087"/>
        <dbReference type="ChEBI" id="CHEBI:65314"/>
        <dbReference type="ChEBI" id="CHEBI:65315"/>
        <dbReference type="EC" id="5.4.99.12"/>
    </reaction>
</comment>
<dbReference type="Gene3D" id="3.30.70.580">
    <property type="entry name" value="Pseudouridine synthase I, catalytic domain, N-terminal subdomain"/>
    <property type="match status" value="1"/>
</dbReference>
<evidence type="ECO:0000256" key="2">
    <source>
        <dbReference type="ARBA" id="ARBA00022694"/>
    </source>
</evidence>
<dbReference type="AlphaFoldDB" id="A0A0U4Y1X3"/>
<dbReference type="PIRSF" id="PIRSF001430">
    <property type="entry name" value="tRNA_psdUrid_synth"/>
    <property type="match status" value="1"/>
</dbReference>
<reference evidence="6" key="1">
    <citation type="submission" date="2022-12" db="EMBL/GenBank/DDBJ databases">
        <title>Whole genome sequence analysis of a duck derived balloon bacteium Aerococcus urinaeequi henan2020.</title>
        <authorList>
            <person name="Zhang H."/>
            <person name="Qiao H.X."/>
            <person name="Bian C.Z."/>
            <person name="Shu J.C."/>
        </authorList>
    </citation>
    <scope>NUCLEOTIDE SEQUENCE</scope>
    <source>
        <strain evidence="6">2020-HN-1</strain>
    </source>
</reference>
<dbReference type="InterPro" id="IPR020095">
    <property type="entry name" value="PsdUridine_synth_TruA_C"/>
</dbReference>
<dbReference type="GO" id="GO:0031119">
    <property type="term" value="P:tRNA pseudouridine synthesis"/>
    <property type="evidence" value="ECO:0007669"/>
    <property type="project" value="UniProtKB-UniRule"/>
</dbReference>
<dbReference type="Proteomes" id="UP001164714">
    <property type="component" value="Chromosome"/>
</dbReference>
<evidence type="ECO:0000256" key="5">
    <source>
        <dbReference type="RuleBase" id="RU003792"/>
    </source>
</evidence>
<proteinExistence type="inferred from homology"/>
<dbReference type="KEGG" id="aui:APT62_08120"/>
<comment type="caution">
    <text evidence="4">Lacks conserved residue(s) required for the propagation of feature annotation.</text>
</comment>
<keyword evidence="2 4" id="KW-0819">tRNA processing</keyword>
<dbReference type="GO" id="GO:0160147">
    <property type="term" value="F:tRNA pseudouridine(38-40) synthase activity"/>
    <property type="evidence" value="ECO:0007669"/>
    <property type="project" value="UniProtKB-EC"/>
</dbReference>
<evidence type="ECO:0000313" key="6">
    <source>
        <dbReference type="EMBL" id="WAT24865.1"/>
    </source>
</evidence>
<dbReference type="NCBIfam" id="TIGR00071">
    <property type="entry name" value="hisT_truA"/>
    <property type="match status" value="1"/>
</dbReference>
<dbReference type="InterPro" id="IPR020103">
    <property type="entry name" value="PsdUridine_synth_cat_dom_sf"/>
</dbReference>
<dbReference type="RefSeq" id="WP_059349221.1">
    <property type="nucleotide sequence ID" value="NZ_CANSXX010000008.1"/>
</dbReference>
<dbReference type="Gene3D" id="3.30.70.660">
    <property type="entry name" value="Pseudouridine synthase I, catalytic domain, C-terminal subdomain"/>
    <property type="match status" value="1"/>
</dbReference>
<dbReference type="HAMAP" id="MF_00171">
    <property type="entry name" value="TruA"/>
    <property type="match status" value="1"/>
</dbReference>
<dbReference type="PANTHER" id="PTHR11142">
    <property type="entry name" value="PSEUDOURIDYLATE SYNTHASE"/>
    <property type="match status" value="1"/>
</dbReference>
<feature type="binding site" evidence="4">
    <location>
        <position position="111"/>
    </location>
    <ligand>
        <name>substrate</name>
    </ligand>
</feature>
<dbReference type="CDD" id="cd02570">
    <property type="entry name" value="PseudoU_synth_EcTruA"/>
    <property type="match status" value="1"/>
</dbReference>
<evidence type="ECO:0000256" key="4">
    <source>
        <dbReference type="HAMAP-Rule" id="MF_00171"/>
    </source>
</evidence>
<dbReference type="PANTHER" id="PTHR11142:SF0">
    <property type="entry name" value="TRNA PSEUDOURIDINE SYNTHASE-LIKE 1"/>
    <property type="match status" value="1"/>
</dbReference>
<dbReference type="InterPro" id="IPR001406">
    <property type="entry name" value="PsdUridine_synth_TruA"/>
</dbReference>
<dbReference type="GO" id="GO:0003723">
    <property type="term" value="F:RNA binding"/>
    <property type="evidence" value="ECO:0007669"/>
    <property type="project" value="InterPro"/>
</dbReference>
<feature type="active site" description="Nucleophile" evidence="4">
    <location>
        <position position="53"/>
    </location>
</feature>
<dbReference type="SUPFAM" id="SSF55120">
    <property type="entry name" value="Pseudouridine synthase"/>
    <property type="match status" value="1"/>
</dbReference>
<evidence type="ECO:0000256" key="1">
    <source>
        <dbReference type="ARBA" id="ARBA00009375"/>
    </source>
</evidence>
<comment type="function">
    <text evidence="4">Formation of pseudouridine at positions 38, 39 and 40 in the anticodon stem and loop of transfer RNAs.</text>
</comment>
<dbReference type="OrthoDB" id="9811823at2"/>
<comment type="similarity">
    <text evidence="1 4 5">Belongs to the tRNA pseudouridine synthase TruA family.</text>
</comment>
<sequence>MPRFKVTLQYDGTPFVGFQVQPNGHTVQEALEKALKLMSKGQTIPVVGSGRTDSGVHALGQVIHFDYPAEIGEEAVLRAMNSILDDAIRITKVERVEDDFHARFHTNGKKYIYKVDTSKFPSPFTRQYMYHHPYRTDIKRMQEALKDIIGVHDFKSFCSTKTDKTNFVREIYRAEVTADPDAETLTFVFEGSGFLYNMVRILVGTTLQIGDGLRPVDEMKRLIAAEDRNEAGPTAAAHGLYLAEVYYLGLEDRRQVSKAYSDYKSGLGTPVDASVDLDANSDEDF</sequence>
<dbReference type="InterPro" id="IPR020094">
    <property type="entry name" value="TruA/RsuA/RluB/E/F_N"/>
</dbReference>
<keyword evidence="3 4" id="KW-0413">Isomerase</keyword>
<comment type="subunit">
    <text evidence="4">Homodimer.</text>
</comment>
<protein>
    <recommendedName>
        <fullName evidence="4">tRNA pseudouridine synthase A</fullName>
        <ecNumber evidence="4">5.4.99.12</ecNumber>
    </recommendedName>
    <alternativeName>
        <fullName evidence="4">tRNA pseudouridine(38-40) synthase</fullName>
    </alternativeName>
    <alternativeName>
        <fullName evidence="4">tRNA pseudouridylate synthase I</fullName>
    </alternativeName>
    <alternativeName>
        <fullName evidence="4">tRNA-uridine isomerase I</fullName>
    </alternativeName>
</protein>
<organism evidence="6 7">
    <name type="scientific">Aerococcus urinaeequi</name>
    <dbReference type="NCBI Taxonomy" id="51665"/>
    <lineage>
        <taxon>Bacteria</taxon>
        <taxon>Bacillati</taxon>
        <taxon>Bacillota</taxon>
        <taxon>Bacilli</taxon>
        <taxon>Lactobacillales</taxon>
        <taxon>Aerococcaceae</taxon>
        <taxon>Aerococcus</taxon>
    </lineage>
</organism>
<evidence type="ECO:0000313" key="7">
    <source>
        <dbReference type="Proteomes" id="UP001164714"/>
    </source>
</evidence>
<dbReference type="Pfam" id="PF01416">
    <property type="entry name" value="PseudoU_synth_1"/>
    <property type="match status" value="2"/>
</dbReference>
<evidence type="ECO:0000256" key="3">
    <source>
        <dbReference type="ARBA" id="ARBA00023235"/>
    </source>
</evidence>
<dbReference type="EMBL" id="CP114063">
    <property type="protein sequence ID" value="WAT24865.1"/>
    <property type="molecule type" value="Genomic_DNA"/>
</dbReference>
<dbReference type="InterPro" id="IPR020097">
    <property type="entry name" value="PsdUridine_synth_TruA_a/b_dom"/>
</dbReference>
<dbReference type="EC" id="5.4.99.12" evidence="4"/>
<dbReference type="FunFam" id="3.30.70.580:FF:000001">
    <property type="entry name" value="tRNA pseudouridine synthase A"/>
    <property type="match status" value="1"/>
</dbReference>
<name>A0A0U4Y1X3_9LACT</name>